<proteinExistence type="predicted"/>
<name>A0A382DKL8_9ZZZZ</name>
<organism evidence="1">
    <name type="scientific">marine metagenome</name>
    <dbReference type="NCBI Taxonomy" id="408172"/>
    <lineage>
        <taxon>unclassified sequences</taxon>
        <taxon>metagenomes</taxon>
        <taxon>ecological metagenomes</taxon>
    </lineage>
</organism>
<evidence type="ECO:0000313" key="1">
    <source>
        <dbReference type="EMBL" id="SVB38582.1"/>
    </source>
</evidence>
<accession>A0A382DKL8</accession>
<dbReference type="EMBL" id="UINC01039707">
    <property type="protein sequence ID" value="SVB38582.1"/>
    <property type="molecule type" value="Genomic_DNA"/>
</dbReference>
<gene>
    <name evidence="1" type="ORF">METZ01_LOCUS191436</name>
</gene>
<sequence length="130" mass="14865">MTIRSIQIISSKLFYKIILQMPDFNDFNPALPIPIKWSIGPNRFNQEEEQLSFTIPVESITHLIDHLQNLVNTKTQEGTVYDPRKKDQNKGKVKAKVVYLNSKVMTGEYGTFGLINPQKIENAPNTQGLF</sequence>
<protein>
    <submittedName>
        <fullName evidence="1">Uncharacterized protein</fullName>
    </submittedName>
</protein>
<dbReference type="AlphaFoldDB" id="A0A382DKL8"/>
<reference evidence="1" key="1">
    <citation type="submission" date="2018-05" db="EMBL/GenBank/DDBJ databases">
        <authorList>
            <person name="Lanie J.A."/>
            <person name="Ng W.-L."/>
            <person name="Kazmierczak K.M."/>
            <person name="Andrzejewski T.M."/>
            <person name="Davidsen T.M."/>
            <person name="Wayne K.J."/>
            <person name="Tettelin H."/>
            <person name="Glass J.I."/>
            <person name="Rusch D."/>
            <person name="Podicherti R."/>
            <person name="Tsui H.-C.T."/>
            <person name="Winkler M.E."/>
        </authorList>
    </citation>
    <scope>NUCLEOTIDE SEQUENCE</scope>
</reference>